<evidence type="ECO:0000256" key="1">
    <source>
        <dbReference type="SAM" id="Phobius"/>
    </source>
</evidence>
<feature type="transmembrane region" description="Helical" evidence="1">
    <location>
        <begin position="12"/>
        <end position="31"/>
    </location>
</feature>
<keyword evidence="1" id="KW-1133">Transmembrane helix</keyword>
<proteinExistence type="predicted"/>
<dbReference type="AlphaFoldDB" id="A0A0N4WGI7"/>
<keyword evidence="1" id="KW-0812">Transmembrane</keyword>
<name>A0A0N4WGI7_HAEPC</name>
<dbReference type="WBParaSite" id="HPLM_0000992401-mRNA-1">
    <property type="protein sequence ID" value="HPLM_0000992401-mRNA-1"/>
    <property type="gene ID" value="HPLM_0000992401"/>
</dbReference>
<protein>
    <submittedName>
        <fullName evidence="2">Secreted protein</fullName>
    </submittedName>
</protein>
<accession>A0A0N4WGI7</accession>
<evidence type="ECO:0000313" key="2">
    <source>
        <dbReference type="WBParaSite" id="HPLM_0000992401-mRNA-1"/>
    </source>
</evidence>
<sequence>LFIRRCRFRCILSFRFDLGASLFLIGMLLTITSSPSTSSSIIMTVIETSTPSSTTLNMSASFV</sequence>
<organism evidence="2">
    <name type="scientific">Haemonchus placei</name>
    <name type="common">Barber's pole worm</name>
    <dbReference type="NCBI Taxonomy" id="6290"/>
    <lineage>
        <taxon>Eukaryota</taxon>
        <taxon>Metazoa</taxon>
        <taxon>Ecdysozoa</taxon>
        <taxon>Nematoda</taxon>
        <taxon>Chromadorea</taxon>
        <taxon>Rhabditida</taxon>
        <taxon>Rhabditina</taxon>
        <taxon>Rhabditomorpha</taxon>
        <taxon>Strongyloidea</taxon>
        <taxon>Trichostrongylidae</taxon>
        <taxon>Haemonchus</taxon>
    </lineage>
</organism>
<reference evidence="2" key="1">
    <citation type="submission" date="2017-02" db="UniProtKB">
        <authorList>
            <consortium name="WormBaseParasite"/>
        </authorList>
    </citation>
    <scope>IDENTIFICATION</scope>
</reference>
<keyword evidence="1" id="KW-0472">Membrane</keyword>